<sequence length="112" mass="11888">MTVVVALLLIPALLIVVATTIWRAIDWIRGNHERAAENTRDAAKGALVVSKLAVFWSWLVAPTGMTAVATAIGVTSTPLIVLATPVVVAIAGATATVATALELYSKWRKRRV</sequence>
<protein>
    <submittedName>
        <fullName evidence="1">Uncharacterized protein</fullName>
    </submittedName>
</protein>
<evidence type="ECO:0000313" key="2">
    <source>
        <dbReference type="Proteomes" id="UP001076464"/>
    </source>
</evidence>
<proteinExistence type="predicted"/>
<gene>
    <name evidence="1" type="ORF">NYO99_21285</name>
</gene>
<reference evidence="1" key="1">
    <citation type="submission" date="2022-08" db="EMBL/GenBank/DDBJ databases">
        <title>Genome sequencing of Pelomonas sp. UHG3.</title>
        <authorList>
            <person name="So Y."/>
        </authorList>
    </citation>
    <scope>NUCLEOTIDE SEQUENCE</scope>
    <source>
        <strain evidence="1">UHG3</strain>
    </source>
</reference>
<dbReference type="Proteomes" id="UP001076464">
    <property type="component" value="Unassembled WGS sequence"/>
</dbReference>
<dbReference type="EMBL" id="JAPPUY010000010">
    <property type="protein sequence ID" value="MCY4747513.1"/>
    <property type="molecule type" value="Genomic_DNA"/>
</dbReference>
<name>A0ACC6CGD4_9BURK</name>
<comment type="caution">
    <text evidence="1">The sequence shown here is derived from an EMBL/GenBank/DDBJ whole genome shotgun (WGS) entry which is preliminary data.</text>
</comment>
<accession>A0ACC6CGD4</accession>
<evidence type="ECO:0000313" key="1">
    <source>
        <dbReference type="EMBL" id="MCY4747513.1"/>
    </source>
</evidence>
<keyword evidence="2" id="KW-1185">Reference proteome</keyword>
<organism evidence="1 2">
    <name type="scientific">Roseateles hydrophilus</name>
    <dbReference type="NCBI Taxonomy" id="2975054"/>
    <lineage>
        <taxon>Bacteria</taxon>
        <taxon>Pseudomonadati</taxon>
        <taxon>Pseudomonadota</taxon>
        <taxon>Betaproteobacteria</taxon>
        <taxon>Burkholderiales</taxon>
        <taxon>Sphaerotilaceae</taxon>
        <taxon>Roseateles</taxon>
    </lineage>
</organism>